<gene>
    <name evidence="12" type="ORF">C7B45_14010</name>
</gene>
<dbReference type="Pfam" id="PF00266">
    <property type="entry name" value="Aminotran_5"/>
    <property type="match status" value="1"/>
</dbReference>
<evidence type="ECO:0000256" key="5">
    <source>
        <dbReference type="ARBA" id="ARBA00022723"/>
    </source>
</evidence>
<comment type="caution">
    <text evidence="12">The sequence shown here is derived from an EMBL/GenBank/DDBJ whole genome shotgun (WGS) entry which is preliminary data.</text>
</comment>
<keyword evidence="4" id="KW-0808">Transferase</keyword>
<dbReference type="AlphaFoldDB" id="A0A2T2WEE5"/>
<proteinExistence type="inferred from homology"/>
<sequence>MIEATNAGSAPIYLDFNATTPVATEVLAAMAPFWQTDFYNPSAPYPAAHRARQAVDDARVAVAHLLNVPSETIVFTSGGTESDNWVMWATWFARQLRRRRIIISAIEHPAVVASAKALVAWGAELVTIPVDAEGVIRLEALDAVLTEETALVSIMLANNEIGTIQPVAEVSKRAHAVGAWVHTDAAQAVGKIGVDASQLGVDFLTVAGHKLYAPKGIGALYIAPSVNLPPLLAGGGQEQGYRSGTESVPLVVGLGRAAQLAEAWLASGGVISQAKLRDHLEQKLREIHPQVRVFGCHAPRLPNTLAFACPDWTGSSLLARCPGILAGTGSACHTGQAGSPTLQAMGVPASVAQGLIRLSLGRETTMDEVHTAAALLAHALTSSAVPPIVKE</sequence>
<keyword evidence="8" id="KW-0411">Iron-sulfur</keyword>
<dbReference type="InterPro" id="IPR015421">
    <property type="entry name" value="PyrdxlP-dep_Trfase_major"/>
</dbReference>
<evidence type="ECO:0000256" key="1">
    <source>
        <dbReference type="ARBA" id="ARBA00001933"/>
    </source>
</evidence>
<reference evidence="12 13" key="1">
    <citation type="journal article" date="2014" name="BMC Genomics">
        <title>Comparison of environmental and isolate Sulfobacillus genomes reveals diverse carbon, sulfur, nitrogen, and hydrogen metabolisms.</title>
        <authorList>
            <person name="Justice N.B."/>
            <person name="Norman A."/>
            <person name="Brown C.T."/>
            <person name="Singh A."/>
            <person name="Thomas B.C."/>
            <person name="Banfield J.F."/>
        </authorList>
    </citation>
    <scope>NUCLEOTIDE SEQUENCE [LARGE SCALE GENOMIC DNA]</scope>
    <source>
        <strain evidence="12">AMDSBA3</strain>
    </source>
</reference>
<dbReference type="Proteomes" id="UP000241848">
    <property type="component" value="Unassembled WGS sequence"/>
</dbReference>
<evidence type="ECO:0000256" key="8">
    <source>
        <dbReference type="ARBA" id="ARBA00023014"/>
    </source>
</evidence>
<evidence type="ECO:0000256" key="2">
    <source>
        <dbReference type="ARBA" id="ARBA00006490"/>
    </source>
</evidence>
<dbReference type="PIRSF" id="PIRSF005572">
    <property type="entry name" value="NifS"/>
    <property type="match status" value="1"/>
</dbReference>
<dbReference type="InterPro" id="IPR000192">
    <property type="entry name" value="Aminotrans_V_dom"/>
</dbReference>
<dbReference type="Gene3D" id="3.90.1150.10">
    <property type="entry name" value="Aspartate Aminotransferase, domain 1"/>
    <property type="match status" value="1"/>
</dbReference>
<evidence type="ECO:0000256" key="3">
    <source>
        <dbReference type="ARBA" id="ARBA00012239"/>
    </source>
</evidence>
<keyword evidence="5" id="KW-0479">Metal-binding</keyword>
<dbReference type="EMBL" id="PXYV01000055">
    <property type="protein sequence ID" value="PSR20625.1"/>
    <property type="molecule type" value="Genomic_DNA"/>
</dbReference>
<dbReference type="EC" id="2.8.1.7" evidence="3"/>
<dbReference type="PANTHER" id="PTHR11601">
    <property type="entry name" value="CYSTEINE DESULFURYLASE FAMILY MEMBER"/>
    <property type="match status" value="1"/>
</dbReference>
<evidence type="ECO:0000259" key="11">
    <source>
        <dbReference type="Pfam" id="PF00266"/>
    </source>
</evidence>
<organism evidence="12 13">
    <name type="scientific">Sulfobacillus acidophilus</name>
    <dbReference type="NCBI Taxonomy" id="53633"/>
    <lineage>
        <taxon>Bacteria</taxon>
        <taxon>Bacillati</taxon>
        <taxon>Bacillota</taxon>
        <taxon>Clostridia</taxon>
        <taxon>Eubacteriales</taxon>
        <taxon>Clostridiales Family XVII. Incertae Sedis</taxon>
        <taxon>Sulfobacillus</taxon>
    </lineage>
</organism>
<comment type="cofactor">
    <cofactor evidence="1 10">
        <name>pyridoxal 5'-phosphate</name>
        <dbReference type="ChEBI" id="CHEBI:597326"/>
    </cofactor>
</comment>
<dbReference type="InterPro" id="IPR015424">
    <property type="entry name" value="PyrdxlP-dep_Trfase"/>
</dbReference>
<evidence type="ECO:0000256" key="9">
    <source>
        <dbReference type="ARBA" id="ARBA00050776"/>
    </source>
</evidence>
<comment type="catalytic activity">
    <reaction evidence="9">
        <text>(sulfur carrier)-H + L-cysteine = (sulfur carrier)-SH + L-alanine</text>
        <dbReference type="Rhea" id="RHEA:43892"/>
        <dbReference type="Rhea" id="RHEA-COMP:14737"/>
        <dbReference type="Rhea" id="RHEA-COMP:14739"/>
        <dbReference type="ChEBI" id="CHEBI:29917"/>
        <dbReference type="ChEBI" id="CHEBI:35235"/>
        <dbReference type="ChEBI" id="CHEBI:57972"/>
        <dbReference type="ChEBI" id="CHEBI:64428"/>
        <dbReference type="EC" id="2.8.1.7"/>
    </reaction>
</comment>
<keyword evidence="7" id="KW-0408">Iron</keyword>
<dbReference type="Gene3D" id="3.40.640.10">
    <property type="entry name" value="Type I PLP-dependent aspartate aminotransferase-like (Major domain)"/>
    <property type="match status" value="1"/>
</dbReference>
<accession>A0A2T2WEE5</accession>
<dbReference type="InterPro" id="IPR020578">
    <property type="entry name" value="Aminotrans_V_PyrdxlP_BS"/>
</dbReference>
<evidence type="ECO:0000313" key="13">
    <source>
        <dbReference type="Proteomes" id="UP000241848"/>
    </source>
</evidence>
<dbReference type="GO" id="GO:0051536">
    <property type="term" value="F:iron-sulfur cluster binding"/>
    <property type="evidence" value="ECO:0007669"/>
    <property type="project" value="UniProtKB-KW"/>
</dbReference>
<dbReference type="InterPro" id="IPR016454">
    <property type="entry name" value="Cysteine_dSase"/>
</dbReference>
<dbReference type="InterPro" id="IPR015422">
    <property type="entry name" value="PyrdxlP-dep_Trfase_small"/>
</dbReference>
<feature type="domain" description="Aminotransferase class V" evidence="11">
    <location>
        <begin position="12"/>
        <end position="370"/>
    </location>
</feature>
<evidence type="ECO:0000256" key="6">
    <source>
        <dbReference type="ARBA" id="ARBA00022898"/>
    </source>
</evidence>
<comment type="similarity">
    <text evidence="2">Belongs to the class-V pyridoxal-phosphate-dependent aminotransferase family. NifS/IscS subfamily.</text>
</comment>
<evidence type="ECO:0000313" key="12">
    <source>
        <dbReference type="EMBL" id="PSR20625.1"/>
    </source>
</evidence>
<dbReference type="PANTHER" id="PTHR11601:SF34">
    <property type="entry name" value="CYSTEINE DESULFURASE"/>
    <property type="match status" value="1"/>
</dbReference>
<evidence type="ECO:0000256" key="7">
    <source>
        <dbReference type="ARBA" id="ARBA00023004"/>
    </source>
</evidence>
<name>A0A2T2WEE5_9FIRM</name>
<dbReference type="PROSITE" id="PS00595">
    <property type="entry name" value="AA_TRANSFER_CLASS_5"/>
    <property type="match status" value="1"/>
</dbReference>
<protein>
    <recommendedName>
        <fullName evidence="3">cysteine desulfurase</fullName>
        <ecNumber evidence="3">2.8.1.7</ecNumber>
    </recommendedName>
</protein>
<dbReference type="GO" id="GO:0031071">
    <property type="term" value="F:cysteine desulfurase activity"/>
    <property type="evidence" value="ECO:0007669"/>
    <property type="project" value="UniProtKB-EC"/>
</dbReference>
<evidence type="ECO:0000256" key="10">
    <source>
        <dbReference type="RuleBase" id="RU004504"/>
    </source>
</evidence>
<dbReference type="GO" id="GO:0046872">
    <property type="term" value="F:metal ion binding"/>
    <property type="evidence" value="ECO:0007669"/>
    <property type="project" value="UniProtKB-KW"/>
</dbReference>
<dbReference type="SUPFAM" id="SSF53383">
    <property type="entry name" value="PLP-dependent transferases"/>
    <property type="match status" value="1"/>
</dbReference>
<evidence type="ECO:0000256" key="4">
    <source>
        <dbReference type="ARBA" id="ARBA00022679"/>
    </source>
</evidence>
<dbReference type="FunFam" id="3.40.640.10:FF:000084">
    <property type="entry name" value="IscS-like cysteine desulfurase"/>
    <property type="match status" value="1"/>
</dbReference>
<keyword evidence="6" id="KW-0663">Pyridoxal phosphate</keyword>